<gene>
    <name evidence="1" type="ORF">FIV50_01070</name>
</gene>
<dbReference type="Proteomes" id="UP000316125">
    <property type="component" value="Chromosome"/>
</dbReference>
<organism evidence="1 2">
    <name type="scientific">Microbacterium foliorum</name>
    <dbReference type="NCBI Taxonomy" id="104336"/>
    <lineage>
        <taxon>Bacteria</taxon>
        <taxon>Bacillati</taxon>
        <taxon>Actinomycetota</taxon>
        <taxon>Actinomycetes</taxon>
        <taxon>Micrococcales</taxon>
        <taxon>Microbacteriaceae</taxon>
        <taxon>Microbacterium</taxon>
    </lineage>
</organism>
<evidence type="ECO:0008006" key="3">
    <source>
        <dbReference type="Google" id="ProtNLM"/>
    </source>
</evidence>
<dbReference type="RefSeq" id="WP_140035812.1">
    <property type="nucleotide sequence ID" value="NZ_CP041040.1"/>
</dbReference>
<reference evidence="1 2" key="1">
    <citation type="submission" date="2019-06" db="EMBL/GenBank/DDBJ databases">
        <title>Complete genome of Microbacterium foliorum M2.</title>
        <authorList>
            <person name="Cao G."/>
        </authorList>
    </citation>
    <scope>NUCLEOTIDE SEQUENCE [LARGE SCALE GENOMIC DNA]</scope>
    <source>
        <strain evidence="1 2">M2</strain>
    </source>
</reference>
<dbReference type="AlphaFoldDB" id="A0A4Y5YLV2"/>
<name>A0A4Y5YLV2_9MICO</name>
<dbReference type="OrthoDB" id="9809731at2"/>
<evidence type="ECO:0000313" key="1">
    <source>
        <dbReference type="EMBL" id="QDE33516.1"/>
    </source>
</evidence>
<sequence>MAKRAFISLNYDNKARLKDLLVGQAKNPETPFEIADWPIKTAWPNWRAEARRRVKAAGLVIVLCGQNTHPVGVAEELRIAEEEGVPYFLLAGYKTGSAKPSTATASDKLFTWTWDNLKALVGGPR</sequence>
<proteinExistence type="predicted"/>
<accession>A0A4Y5YLV2</accession>
<evidence type="ECO:0000313" key="2">
    <source>
        <dbReference type="Proteomes" id="UP000316125"/>
    </source>
</evidence>
<dbReference type="EMBL" id="CP041040">
    <property type="protein sequence ID" value="QDE33516.1"/>
    <property type="molecule type" value="Genomic_DNA"/>
</dbReference>
<protein>
    <recommendedName>
        <fullName evidence="3">Thoeris protein ThsB TIR-like domain-containing protein</fullName>
    </recommendedName>
</protein>